<comment type="similarity">
    <text evidence="1">Belongs to the dTDP-4-dehydrorhamnose 3,5-epimerase family.</text>
</comment>
<evidence type="ECO:0000313" key="4">
    <source>
        <dbReference type="EMBL" id="SCF01186.1"/>
    </source>
</evidence>
<feature type="active site" description="Proton acceptor" evidence="2">
    <location>
        <position position="57"/>
    </location>
</feature>
<protein>
    <submittedName>
        <fullName evidence="4">dTDP-4-dehydrorhamnose 3,5-epimerase</fullName>
        <ecNumber evidence="4">5.1.3.13</ecNumber>
    </submittedName>
</protein>
<dbReference type="EMBL" id="FMCX01000002">
    <property type="protein sequence ID" value="SCF01186.1"/>
    <property type="molecule type" value="Genomic_DNA"/>
</dbReference>
<dbReference type="InterPro" id="IPR000888">
    <property type="entry name" value="RmlC-like"/>
</dbReference>
<dbReference type="GO" id="GO:0005829">
    <property type="term" value="C:cytosol"/>
    <property type="evidence" value="ECO:0007669"/>
    <property type="project" value="TreeGrafter"/>
</dbReference>
<keyword evidence="5" id="KW-1185">Reference proteome</keyword>
<accession>A0A1C4WY84</accession>
<evidence type="ECO:0000256" key="3">
    <source>
        <dbReference type="PIRSR" id="PIRSR600888-3"/>
    </source>
</evidence>
<dbReference type="GO" id="GO:0008830">
    <property type="term" value="F:dTDP-4-dehydrorhamnose 3,5-epimerase activity"/>
    <property type="evidence" value="ECO:0007669"/>
    <property type="project" value="UniProtKB-EC"/>
</dbReference>
<dbReference type="STRING" id="262898.GA0070564_102591"/>
<organism evidence="4 5">
    <name type="scientific">Micromonospora mirobrigensis</name>
    <dbReference type="NCBI Taxonomy" id="262898"/>
    <lineage>
        <taxon>Bacteria</taxon>
        <taxon>Bacillati</taxon>
        <taxon>Actinomycetota</taxon>
        <taxon>Actinomycetes</taxon>
        <taxon>Micromonosporales</taxon>
        <taxon>Micromonosporaceae</taxon>
        <taxon>Micromonospora</taxon>
    </lineage>
</organism>
<dbReference type="SUPFAM" id="SSF51182">
    <property type="entry name" value="RmlC-like cupins"/>
    <property type="match status" value="1"/>
</dbReference>
<dbReference type="GO" id="GO:0000271">
    <property type="term" value="P:polysaccharide biosynthetic process"/>
    <property type="evidence" value="ECO:0007669"/>
    <property type="project" value="TreeGrafter"/>
</dbReference>
<dbReference type="Pfam" id="PF00908">
    <property type="entry name" value="dTDP_sugar_isom"/>
    <property type="match status" value="1"/>
</dbReference>
<dbReference type="InterPro" id="IPR011051">
    <property type="entry name" value="RmlC_Cupin_sf"/>
</dbReference>
<dbReference type="RefSeq" id="WP_425412439.1">
    <property type="nucleotide sequence ID" value="NZ_FMCX01000002.1"/>
</dbReference>
<dbReference type="PANTHER" id="PTHR21047">
    <property type="entry name" value="DTDP-6-DEOXY-D-GLUCOSE-3,5 EPIMERASE"/>
    <property type="match status" value="1"/>
</dbReference>
<dbReference type="PANTHER" id="PTHR21047:SF2">
    <property type="entry name" value="THYMIDINE DIPHOSPHO-4-KETO-RHAMNOSE 3,5-EPIMERASE"/>
    <property type="match status" value="1"/>
</dbReference>
<dbReference type="Proteomes" id="UP000199504">
    <property type="component" value="Unassembled WGS sequence"/>
</dbReference>
<dbReference type="CDD" id="cd00438">
    <property type="entry name" value="cupin_RmlC"/>
    <property type="match status" value="1"/>
</dbReference>
<dbReference type="EC" id="5.1.3.13" evidence="4"/>
<feature type="active site" description="Proton donor" evidence="2">
    <location>
        <position position="127"/>
    </location>
</feature>
<feature type="site" description="Participates in a stacking interaction with the thymidine ring of dTDP-4-oxo-6-deoxyglucose" evidence="3">
    <location>
        <position position="133"/>
    </location>
</feature>
<dbReference type="AlphaFoldDB" id="A0A1C4WY84"/>
<dbReference type="Gene3D" id="2.60.120.10">
    <property type="entry name" value="Jelly Rolls"/>
    <property type="match status" value="1"/>
</dbReference>
<reference evidence="5" key="1">
    <citation type="submission" date="2016-06" db="EMBL/GenBank/DDBJ databases">
        <authorList>
            <person name="Varghese N."/>
            <person name="Submissions Spin"/>
        </authorList>
    </citation>
    <scope>NUCLEOTIDE SEQUENCE [LARGE SCALE GENOMIC DNA]</scope>
    <source>
        <strain evidence="5">DSM 44830</strain>
    </source>
</reference>
<name>A0A1C4WY84_9ACTN</name>
<gene>
    <name evidence="4" type="ORF">GA0070564_102591</name>
</gene>
<evidence type="ECO:0000256" key="2">
    <source>
        <dbReference type="PIRSR" id="PIRSR600888-1"/>
    </source>
</evidence>
<sequence>MGIAGAWTLTPQQHGDQRGLFLEWFRADLLAEVTGRPFPVAQANLSVSARGVVRGIHFADVPPGQAKFVICVRGAVLDVVVDLRVGSPTFGRWEAVRLDDADRRAVHLGEGLGHGFCALTDDATVSYLCSTGYDPARERAVHPLDAELAIDWPVDVPTLSPRDAGAPTLAELRRAGLLPQHGWRRPPSGAG</sequence>
<dbReference type="InterPro" id="IPR014710">
    <property type="entry name" value="RmlC-like_jellyroll"/>
</dbReference>
<evidence type="ECO:0000256" key="1">
    <source>
        <dbReference type="ARBA" id="ARBA00010154"/>
    </source>
</evidence>
<proteinExistence type="inferred from homology"/>
<dbReference type="GO" id="GO:0019305">
    <property type="term" value="P:dTDP-rhamnose biosynthetic process"/>
    <property type="evidence" value="ECO:0007669"/>
    <property type="project" value="TreeGrafter"/>
</dbReference>
<evidence type="ECO:0000313" key="5">
    <source>
        <dbReference type="Proteomes" id="UP000199504"/>
    </source>
</evidence>
<keyword evidence="4" id="KW-0413">Isomerase</keyword>